<dbReference type="EMBL" id="ACWG01000037">
    <property type="protein sequence ID" value="EFV28914.1"/>
    <property type="molecule type" value="Genomic_DNA"/>
</dbReference>
<name>E5X1N1_9BACE</name>
<dbReference type="RefSeq" id="WP_004294725.1">
    <property type="nucleotide sequence ID" value="NZ_AKBX01000007.1"/>
</dbReference>
<reference evidence="2 3" key="1">
    <citation type="submission" date="2010-10" db="EMBL/GenBank/DDBJ databases">
        <title>The Genome Sequence of Bacteroides eggerthii strain 1_2_48FAA.</title>
        <authorList>
            <consortium name="The Broad Institute Genome Sequencing Platform"/>
            <person name="Ward D."/>
            <person name="Earl A."/>
            <person name="Feldgarden M."/>
            <person name="Young S.K."/>
            <person name="Gargeya S."/>
            <person name="Zeng Q."/>
            <person name="Alvarado L."/>
            <person name="Berlin A."/>
            <person name="Bochicchio J."/>
            <person name="Chapman S.B."/>
            <person name="Chen Z."/>
            <person name="Freedman E."/>
            <person name="Gellesch M."/>
            <person name="Goldberg J."/>
            <person name="Griggs A."/>
            <person name="Gujja S."/>
            <person name="Heilman E."/>
            <person name="Heiman D."/>
            <person name="Howarth C."/>
            <person name="Mehta T."/>
            <person name="Neiman D."/>
            <person name="Pearson M."/>
            <person name="Roberts A."/>
            <person name="Saif S."/>
            <person name="Shea T."/>
            <person name="Shenoy N."/>
            <person name="Sisk P."/>
            <person name="Stolte C."/>
            <person name="Sykes S."/>
            <person name="White J."/>
            <person name="Yandava C."/>
            <person name="Allen-Vercoe E."/>
            <person name="Ambrose C."/>
            <person name="Strauss J."/>
            <person name="Daigneault M."/>
            <person name="Haas B."/>
            <person name="Nusbaum C."/>
            <person name="Birren B."/>
        </authorList>
    </citation>
    <scope>NUCLEOTIDE SEQUENCE [LARGE SCALE GENOMIC DNA]</scope>
    <source>
        <strain evidence="2 3">1_2_48FAA</strain>
    </source>
</reference>
<dbReference type="InterPro" id="IPR001296">
    <property type="entry name" value="Glyco_trans_1"/>
</dbReference>
<dbReference type="SUPFAM" id="SSF53756">
    <property type="entry name" value="UDP-Glycosyltransferase/glycogen phosphorylase"/>
    <property type="match status" value="1"/>
</dbReference>
<feature type="domain" description="Glycosyl transferase family 1" evidence="1">
    <location>
        <begin position="231"/>
        <end position="383"/>
    </location>
</feature>
<dbReference type="HOGENOM" id="CLU_697666_0_0_10"/>
<evidence type="ECO:0000313" key="3">
    <source>
        <dbReference type="Proteomes" id="UP000003246"/>
    </source>
</evidence>
<dbReference type="AlphaFoldDB" id="E5X1N1"/>
<dbReference type="Gene3D" id="3.40.50.2000">
    <property type="entry name" value="Glycogen Phosphorylase B"/>
    <property type="match status" value="2"/>
</dbReference>
<organism evidence="2 3">
    <name type="scientific">Bacteroides eggerthii 1_2_48FAA</name>
    <dbReference type="NCBI Taxonomy" id="665953"/>
    <lineage>
        <taxon>Bacteria</taxon>
        <taxon>Pseudomonadati</taxon>
        <taxon>Bacteroidota</taxon>
        <taxon>Bacteroidia</taxon>
        <taxon>Bacteroidales</taxon>
        <taxon>Bacteroidaceae</taxon>
        <taxon>Bacteroides</taxon>
    </lineage>
</organism>
<sequence length="406" mass="46017">MEDCNMKKILLISNIYPTGNPQYGGTSVCHYFTCEWMRLGYDVRVIHFDSLFPKPYYWVGRAFNSLIQAKTGCVVNVDTSAVSQEYVIDGIPVLFVPLRKFIPHRMFSQKEMNKALGVVCEYLNKYSFIPDVVVGHFVLPQLQFLHMLKKRFPQVKTTMVIHSDGSNIKTVYGDRYKEYMDSVDVWGFRSVAFKKRFESLYGIQKNEFLCYSGIPEKYIQPVSRTFKSGVTNFTFVGSLYKLKRIEDTIRALNKSYGKEKFHFDIVGNGSEETNLKKLVSALGIKEKVVFHGKKTRDEALTIMEQSDCFIMVSAHEAFGLVYVEAMAKGCITVATAGQGIDGVIVDGKNGFLCVSQNVEELAKVINKIRNLPVPELNRISKNAMDTAAQLTNRKVAEMYINASLNC</sequence>
<dbReference type="GO" id="GO:0016757">
    <property type="term" value="F:glycosyltransferase activity"/>
    <property type="evidence" value="ECO:0007669"/>
    <property type="project" value="InterPro"/>
</dbReference>
<gene>
    <name evidence="2" type="ORF">HMPREF1016_02838</name>
</gene>
<dbReference type="PANTHER" id="PTHR12526">
    <property type="entry name" value="GLYCOSYLTRANSFERASE"/>
    <property type="match status" value="1"/>
</dbReference>
<evidence type="ECO:0000259" key="1">
    <source>
        <dbReference type="Pfam" id="PF00534"/>
    </source>
</evidence>
<dbReference type="CDD" id="cd03801">
    <property type="entry name" value="GT4_PimA-like"/>
    <property type="match status" value="1"/>
</dbReference>
<keyword evidence="2" id="KW-0808">Transferase</keyword>
<protein>
    <submittedName>
        <fullName evidence="2">Glycosyl transferase group 1</fullName>
    </submittedName>
</protein>
<dbReference type="Proteomes" id="UP000003246">
    <property type="component" value="Unassembled WGS sequence"/>
</dbReference>
<comment type="caution">
    <text evidence="2">The sequence shown here is derived from an EMBL/GenBank/DDBJ whole genome shotgun (WGS) entry which is preliminary data.</text>
</comment>
<proteinExistence type="predicted"/>
<dbReference type="PANTHER" id="PTHR12526:SF630">
    <property type="entry name" value="GLYCOSYLTRANSFERASE"/>
    <property type="match status" value="1"/>
</dbReference>
<dbReference type="Pfam" id="PF00534">
    <property type="entry name" value="Glycos_transf_1"/>
    <property type="match status" value="1"/>
</dbReference>
<accession>E5X1N1</accession>
<evidence type="ECO:0000313" key="2">
    <source>
        <dbReference type="EMBL" id="EFV28914.1"/>
    </source>
</evidence>